<reference evidence="2" key="1">
    <citation type="submission" date="2022-11" db="UniProtKB">
        <authorList>
            <consortium name="WormBaseParasite"/>
        </authorList>
    </citation>
    <scope>IDENTIFICATION</scope>
</reference>
<dbReference type="WBParaSite" id="jg8914">
    <property type="protein sequence ID" value="jg8914"/>
    <property type="gene ID" value="jg8914"/>
</dbReference>
<protein>
    <submittedName>
        <fullName evidence="2">Uncharacterized protein</fullName>
    </submittedName>
</protein>
<dbReference type="AlphaFoldDB" id="A0A915ETU7"/>
<keyword evidence="1" id="KW-1185">Reference proteome</keyword>
<accession>A0A915ETU7</accession>
<proteinExistence type="predicted"/>
<organism evidence="1 2">
    <name type="scientific">Ditylenchus dipsaci</name>
    <dbReference type="NCBI Taxonomy" id="166011"/>
    <lineage>
        <taxon>Eukaryota</taxon>
        <taxon>Metazoa</taxon>
        <taxon>Ecdysozoa</taxon>
        <taxon>Nematoda</taxon>
        <taxon>Chromadorea</taxon>
        <taxon>Rhabditida</taxon>
        <taxon>Tylenchina</taxon>
        <taxon>Tylenchomorpha</taxon>
        <taxon>Sphaerularioidea</taxon>
        <taxon>Anguinidae</taxon>
        <taxon>Anguininae</taxon>
        <taxon>Ditylenchus</taxon>
    </lineage>
</organism>
<sequence length="91" mass="10588">MEAISLRIRKKYICADLDYILNDKLGDCGFITPDYVIAKYEEFIGKDLTEKLVECDLVFLDLVEHEFGDDFFVLEHLPLDFYAKITSISKD</sequence>
<name>A0A915ETU7_9BILA</name>
<dbReference type="Proteomes" id="UP000887574">
    <property type="component" value="Unplaced"/>
</dbReference>
<evidence type="ECO:0000313" key="1">
    <source>
        <dbReference type="Proteomes" id="UP000887574"/>
    </source>
</evidence>
<evidence type="ECO:0000313" key="2">
    <source>
        <dbReference type="WBParaSite" id="jg8914"/>
    </source>
</evidence>